<comment type="function">
    <text evidence="14 19">Bifunctional enzyme that catalyzes the epimerization of the S- and R-forms of NAD(P)HX and the dehydration of the S-form of NAD(P)HX at the expense of ADP, which is converted to AMP. This allows the repair of both epimers of NAD(P)HX, a damaged form of NAD(P)H that is a result of enzymatic or heat-dependent hydration.</text>
</comment>
<evidence type="ECO:0000256" key="12">
    <source>
        <dbReference type="ARBA" id="ARBA00023239"/>
    </source>
</evidence>
<keyword evidence="5 18" id="KW-0479">Metal-binding</keyword>
<dbReference type="CDD" id="cd01171">
    <property type="entry name" value="YXKO-related"/>
    <property type="match status" value="1"/>
</dbReference>
<evidence type="ECO:0000256" key="13">
    <source>
        <dbReference type="ARBA" id="ARBA00023268"/>
    </source>
</evidence>
<evidence type="ECO:0000256" key="9">
    <source>
        <dbReference type="ARBA" id="ARBA00022958"/>
    </source>
</evidence>
<keyword evidence="12 17" id="KW-0456">Lyase</keyword>
<protein>
    <recommendedName>
        <fullName evidence="19">Bifunctional NAD(P)H-hydrate repair enzyme</fullName>
    </recommendedName>
    <alternativeName>
        <fullName evidence="19">Nicotinamide nucleotide repair protein</fullName>
    </alternativeName>
    <domain>
        <recommendedName>
            <fullName evidence="19">ADP-dependent (S)-NAD(P)H-hydrate dehydratase</fullName>
            <ecNumber evidence="19">4.2.1.136</ecNumber>
        </recommendedName>
        <alternativeName>
            <fullName evidence="19">ADP-dependent NAD(P)HX dehydratase</fullName>
        </alternativeName>
    </domain>
    <domain>
        <recommendedName>
            <fullName evidence="19">NAD(P)H-hydrate epimerase</fullName>
            <ecNumber evidence="19">5.1.99.6</ecNumber>
        </recommendedName>
    </domain>
</protein>
<feature type="binding site" evidence="17">
    <location>
        <position position="434"/>
    </location>
    <ligand>
        <name>(6S)-NADPHX</name>
        <dbReference type="ChEBI" id="CHEBI:64076"/>
    </ligand>
</feature>
<comment type="catalytic activity">
    <reaction evidence="1 18 19">
        <text>(6R)-NADHX = (6S)-NADHX</text>
        <dbReference type="Rhea" id="RHEA:32215"/>
        <dbReference type="ChEBI" id="CHEBI:64074"/>
        <dbReference type="ChEBI" id="CHEBI:64075"/>
        <dbReference type="EC" id="5.1.99.6"/>
    </reaction>
</comment>
<dbReference type="InterPro" id="IPR004443">
    <property type="entry name" value="YjeF_N_dom"/>
</dbReference>
<dbReference type="PROSITE" id="PS51383">
    <property type="entry name" value="YJEF_C_3"/>
    <property type="match status" value="1"/>
</dbReference>
<dbReference type="PROSITE" id="PS51385">
    <property type="entry name" value="YJEF_N"/>
    <property type="match status" value="1"/>
</dbReference>
<dbReference type="Gene3D" id="3.40.50.10260">
    <property type="entry name" value="YjeF N-terminal domain"/>
    <property type="match status" value="1"/>
</dbReference>
<comment type="subunit">
    <text evidence="17">Homotetramer.</text>
</comment>
<evidence type="ECO:0000256" key="18">
    <source>
        <dbReference type="HAMAP-Rule" id="MF_01966"/>
    </source>
</evidence>
<feature type="binding site" evidence="18">
    <location>
        <begin position="61"/>
        <end position="65"/>
    </location>
    <ligand>
        <name>(6S)-NADPHX</name>
        <dbReference type="ChEBI" id="CHEBI:64076"/>
    </ligand>
</feature>
<evidence type="ECO:0000256" key="17">
    <source>
        <dbReference type="HAMAP-Rule" id="MF_01965"/>
    </source>
</evidence>
<dbReference type="NCBIfam" id="TIGR00197">
    <property type="entry name" value="yjeF_nterm"/>
    <property type="match status" value="1"/>
</dbReference>
<organism evidence="20">
    <name type="scientific">Vibrio coralliilyticus</name>
    <dbReference type="NCBI Taxonomy" id="190893"/>
    <lineage>
        <taxon>Bacteria</taxon>
        <taxon>Pseudomonadati</taxon>
        <taxon>Pseudomonadota</taxon>
        <taxon>Gammaproteobacteria</taxon>
        <taxon>Vibrionales</taxon>
        <taxon>Vibrionaceae</taxon>
        <taxon>Vibrio</taxon>
    </lineage>
</organism>
<comment type="function">
    <text evidence="17">Catalyzes the dehydration of the S-form of NAD(P)HX at the expense of ADP, which is converted to AMP. Together with NAD(P)HX epimerase, which catalyzes the epimerization of the S- and R-forms, the enzyme allows the repair of both epimers of NAD(P)HX, a damaged form of NAD(P)H that is a result of enzymatic or heat-dependent hydration.</text>
</comment>
<keyword evidence="9 18" id="KW-0630">Potassium</keyword>
<dbReference type="HAMAP" id="MF_01965">
    <property type="entry name" value="NADHX_dehydratase"/>
    <property type="match status" value="1"/>
</dbReference>
<dbReference type="HAMAP" id="MF_01966">
    <property type="entry name" value="NADHX_epimerase"/>
    <property type="match status" value="1"/>
</dbReference>
<proteinExistence type="inferred from homology"/>
<feature type="binding site" evidence="17">
    <location>
        <position position="260"/>
    </location>
    <ligand>
        <name>(6S)-NADPHX</name>
        <dbReference type="ChEBI" id="CHEBI:64076"/>
    </ligand>
</feature>
<keyword evidence="6 17" id="KW-0547">Nucleotide-binding</keyword>
<keyword evidence="7 17" id="KW-0067">ATP-binding</keyword>
<dbReference type="GO" id="GO:0052856">
    <property type="term" value="F:NAD(P)HX epimerase activity"/>
    <property type="evidence" value="ECO:0007669"/>
    <property type="project" value="UniProtKB-UniRule"/>
</dbReference>
<comment type="catalytic activity">
    <reaction evidence="15 17 19">
        <text>(6S)-NADHX + ADP = AMP + phosphate + NADH + H(+)</text>
        <dbReference type="Rhea" id="RHEA:32223"/>
        <dbReference type="ChEBI" id="CHEBI:15378"/>
        <dbReference type="ChEBI" id="CHEBI:43474"/>
        <dbReference type="ChEBI" id="CHEBI:57945"/>
        <dbReference type="ChEBI" id="CHEBI:64074"/>
        <dbReference type="ChEBI" id="CHEBI:456215"/>
        <dbReference type="ChEBI" id="CHEBI:456216"/>
        <dbReference type="EC" id="4.2.1.136"/>
    </reaction>
</comment>
<comment type="cofactor">
    <cofactor evidence="18 19">
        <name>K(+)</name>
        <dbReference type="ChEBI" id="CHEBI:29103"/>
    </cofactor>
    <text evidence="18 19">Binds 1 potassium ion per subunit.</text>
</comment>
<feature type="binding site" evidence="17">
    <location>
        <position position="322"/>
    </location>
    <ligand>
        <name>(6S)-NADPHX</name>
        <dbReference type="ChEBI" id="CHEBI:64076"/>
    </ligand>
</feature>
<dbReference type="PROSITE" id="PS01050">
    <property type="entry name" value="YJEF_C_2"/>
    <property type="match status" value="1"/>
</dbReference>
<dbReference type="InterPro" id="IPR017953">
    <property type="entry name" value="Carbohydrate_kinase_pred_CS"/>
</dbReference>
<dbReference type="SUPFAM" id="SSF53613">
    <property type="entry name" value="Ribokinase-like"/>
    <property type="match status" value="1"/>
</dbReference>
<evidence type="ECO:0000256" key="8">
    <source>
        <dbReference type="ARBA" id="ARBA00022857"/>
    </source>
</evidence>
<evidence type="ECO:0000256" key="14">
    <source>
        <dbReference type="ARBA" id="ARBA00025153"/>
    </source>
</evidence>
<dbReference type="GO" id="GO:0005524">
    <property type="term" value="F:ATP binding"/>
    <property type="evidence" value="ECO:0007669"/>
    <property type="project" value="UniProtKB-UniRule"/>
</dbReference>
<dbReference type="EC" id="4.2.1.136" evidence="19"/>
<feature type="binding site" evidence="18">
    <location>
        <position position="158"/>
    </location>
    <ligand>
        <name>(6S)-NADPHX</name>
        <dbReference type="ChEBI" id="CHEBI:64076"/>
    </ligand>
</feature>
<comment type="caution">
    <text evidence="18">Lacks conserved residue(s) required for the propagation of feature annotation.</text>
</comment>
<dbReference type="GO" id="GO:0046872">
    <property type="term" value="F:metal ion binding"/>
    <property type="evidence" value="ECO:0007669"/>
    <property type="project" value="UniProtKB-UniRule"/>
</dbReference>
<dbReference type="GO" id="GO:0052855">
    <property type="term" value="F:ADP-dependent NAD(P)H-hydrate dehydratase activity"/>
    <property type="evidence" value="ECO:0007669"/>
    <property type="project" value="UniProtKB-UniRule"/>
</dbReference>
<comment type="catalytic activity">
    <reaction evidence="2 18 19">
        <text>(6R)-NADPHX = (6S)-NADPHX</text>
        <dbReference type="Rhea" id="RHEA:32227"/>
        <dbReference type="ChEBI" id="CHEBI:64076"/>
        <dbReference type="ChEBI" id="CHEBI:64077"/>
        <dbReference type="EC" id="5.1.99.6"/>
    </reaction>
</comment>
<feature type="binding site" evidence="17">
    <location>
        <begin position="405"/>
        <end position="409"/>
    </location>
    <ligand>
        <name>AMP</name>
        <dbReference type="ChEBI" id="CHEBI:456215"/>
    </ligand>
</feature>
<keyword evidence="10 17" id="KW-0520">NAD</keyword>
<evidence type="ECO:0000256" key="15">
    <source>
        <dbReference type="ARBA" id="ARBA00048238"/>
    </source>
</evidence>
<keyword evidence="8 17" id="KW-0521">NADP</keyword>
<evidence type="ECO:0000256" key="6">
    <source>
        <dbReference type="ARBA" id="ARBA00022741"/>
    </source>
</evidence>
<feature type="binding site" evidence="18">
    <location>
        <position position="62"/>
    </location>
    <ligand>
        <name>K(+)</name>
        <dbReference type="ChEBI" id="CHEBI:29103"/>
    </ligand>
</feature>
<evidence type="ECO:0000313" key="20">
    <source>
        <dbReference type="EMBL" id="KJY77093.1"/>
    </source>
</evidence>
<dbReference type="GO" id="GO:0046496">
    <property type="term" value="P:nicotinamide nucleotide metabolic process"/>
    <property type="evidence" value="ECO:0007669"/>
    <property type="project" value="UniProtKB-UniRule"/>
</dbReference>
<dbReference type="PANTHER" id="PTHR12592:SF0">
    <property type="entry name" value="ATP-DEPENDENT (S)-NAD(P)H-HYDRATE DEHYDRATASE"/>
    <property type="match status" value="1"/>
</dbReference>
<evidence type="ECO:0000256" key="5">
    <source>
        <dbReference type="ARBA" id="ARBA00022723"/>
    </source>
</evidence>
<dbReference type="InterPro" id="IPR000631">
    <property type="entry name" value="CARKD"/>
</dbReference>
<dbReference type="PIRSF" id="PIRSF017184">
    <property type="entry name" value="Nnr"/>
    <property type="match status" value="1"/>
</dbReference>
<dbReference type="InterPro" id="IPR029056">
    <property type="entry name" value="Ribokinase-like"/>
</dbReference>
<dbReference type="Pfam" id="PF03853">
    <property type="entry name" value="YjeF_N"/>
    <property type="match status" value="1"/>
</dbReference>
<feature type="binding site" evidence="18">
    <location>
        <begin position="129"/>
        <end position="135"/>
    </location>
    <ligand>
        <name>(6S)-NADPHX</name>
        <dbReference type="ChEBI" id="CHEBI:64076"/>
    </ligand>
</feature>
<comment type="similarity">
    <text evidence="17">Belongs to the NnrD/CARKD family.</text>
</comment>
<evidence type="ECO:0000256" key="10">
    <source>
        <dbReference type="ARBA" id="ARBA00023027"/>
    </source>
</evidence>
<dbReference type="NCBIfam" id="TIGR00196">
    <property type="entry name" value="yjeF_cterm"/>
    <property type="match status" value="1"/>
</dbReference>
<comment type="catalytic activity">
    <reaction evidence="16 17 19">
        <text>(6S)-NADPHX + ADP = AMP + phosphate + NADPH + H(+)</text>
        <dbReference type="Rhea" id="RHEA:32235"/>
        <dbReference type="ChEBI" id="CHEBI:15378"/>
        <dbReference type="ChEBI" id="CHEBI:43474"/>
        <dbReference type="ChEBI" id="CHEBI:57783"/>
        <dbReference type="ChEBI" id="CHEBI:64076"/>
        <dbReference type="ChEBI" id="CHEBI:456215"/>
        <dbReference type="ChEBI" id="CHEBI:456216"/>
        <dbReference type="EC" id="4.2.1.136"/>
    </reaction>
</comment>
<keyword evidence="11 18" id="KW-0413">Isomerase</keyword>
<dbReference type="GO" id="GO:0110051">
    <property type="term" value="P:metabolite repair"/>
    <property type="evidence" value="ECO:0007669"/>
    <property type="project" value="TreeGrafter"/>
</dbReference>
<comment type="similarity">
    <text evidence="3 19">In the N-terminal section; belongs to the NnrE/AIBP family.</text>
</comment>
<dbReference type="EC" id="5.1.99.6" evidence="19"/>
<evidence type="ECO:0000256" key="4">
    <source>
        <dbReference type="ARBA" id="ARBA00009524"/>
    </source>
</evidence>
<feature type="binding site" evidence="17">
    <location>
        <position position="368"/>
    </location>
    <ligand>
        <name>(6S)-NADPHX</name>
        <dbReference type="ChEBI" id="CHEBI:64076"/>
    </ligand>
</feature>
<dbReference type="InterPro" id="IPR030677">
    <property type="entry name" value="Nnr"/>
</dbReference>
<comment type="similarity">
    <text evidence="4 19">In the C-terminal section; belongs to the NnrD/CARKD family.</text>
</comment>
<evidence type="ECO:0000256" key="19">
    <source>
        <dbReference type="PIRNR" id="PIRNR017184"/>
    </source>
</evidence>
<evidence type="ECO:0000256" key="16">
    <source>
        <dbReference type="ARBA" id="ARBA00049209"/>
    </source>
</evidence>
<evidence type="ECO:0000256" key="11">
    <source>
        <dbReference type="ARBA" id="ARBA00023235"/>
    </source>
</evidence>
<dbReference type="SUPFAM" id="SSF64153">
    <property type="entry name" value="YjeF N-terminal domain-like"/>
    <property type="match status" value="1"/>
</dbReference>
<feature type="binding site" evidence="18">
    <location>
        <position position="125"/>
    </location>
    <ligand>
        <name>K(+)</name>
        <dbReference type="ChEBI" id="CHEBI:29103"/>
    </ligand>
</feature>
<dbReference type="EMBL" id="JXXR01000002">
    <property type="protein sequence ID" value="KJY77093.1"/>
    <property type="molecule type" value="Genomic_DNA"/>
</dbReference>
<sequence>MPSPTPLYTAEQVKNGEVDAARAKSLPMYELMTRAGQAVFDVMMNQYPECQKVLIVCGGGNNGGDGYVIGKLALEAGLQVTLWQVVEETKLKGDALTAYQDYCAAGDDTNEPDLSSDLDYDCIVDALFGIGLSGSVRPDGVHLINRLNRVNAPIVAVDLPSGLSGNSGQVLGACVKADHTVSFIGLKQGLFTGQARDYTGVIHFNGLGVEDIFDQQNTPSALLLNNLSDCEPFVPRLKTSHKGIHGKVVIIGGNRGMGGAALLSAQACLRSGSGLTALLTHPENTLASLVVCPEVMASSWEEGLVNEQRLAHWCDCIAIGPGLGTDSSVQKMFHSVSQQQLPKVYDADALNLLANHVHKDAQRILTPHPGEAARLLNCSVSEIESERFLAVKRLQQKFDGVTVLKGAGTLICDGQQTYVCNAGNPGMATGGMGDVLTGVILGLLAQGESLTSSAVKGVMVHSLAADMDAEKNGERGLCASDLLPHIRHLVNGK</sequence>
<comment type="similarity">
    <text evidence="18">Belongs to the NnrE/AIBP family.</text>
</comment>
<comment type="caution">
    <text evidence="20">The sequence shown here is derived from an EMBL/GenBank/DDBJ whole genome shotgun (WGS) entry which is preliminary data.</text>
</comment>
<feature type="binding site" evidence="17">
    <location>
        <position position="433"/>
    </location>
    <ligand>
        <name>AMP</name>
        <dbReference type="ChEBI" id="CHEBI:456215"/>
    </ligand>
</feature>
<reference evidence="20" key="1">
    <citation type="journal article" date="2015" name="BMC Genomics">
        <title>Genome mining reveals unlocked bioactive potential of marine Gram-negative bacteria.</title>
        <authorList>
            <person name="Machado H."/>
            <person name="Sonnenschein E.C."/>
            <person name="Melchiorsen J."/>
            <person name="Gram L."/>
        </authorList>
    </citation>
    <scope>NUCLEOTIDE SEQUENCE</scope>
    <source>
        <strain evidence="20">S2052</strain>
    </source>
</reference>
<accession>A0A837GAY0</accession>
<evidence type="ECO:0000256" key="7">
    <source>
        <dbReference type="ARBA" id="ARBA00022840"/>
    </source>
</evidence>
<dbReference type="Pfam" id="PF01256">
    <property type="entry name" value="Carb_kinase"/>
    <property type="match status" value="1"/>
</dbReference>
<dbReference type="PANTHER" id="PTHR12592">
    <property type="entry name" value="ATP-DEPENDENT (S)-NAD(P)H-HYDRATE DEHYDRATASE FAMILY MEMBER"/>
    <property type="match status" value="1"/>
</dbReference>
<feature type="binding site" evidence="18">
    <location>
        <position position="161"/>
    </location>
    <ligand>
        <name>K(+)</name>
        <dbReference type="ChEBI" id="CHEBI:29103"/>
    </ligand>
</feature>
<evidence type="ECO:0000256" key="3">
    <source>
        <dbReference type="ARBA" id="ARBA00006001"/>
    </source>
</evidence>
<comment type="function">
    <text evidence="18">Catalyzes the epimerization of the S- and R-forms of NAD(P)HX, a damaged form of NAD(P)H that is a result of enzymatic or heat-dependent hydration. This is a prerequisite for the S-specific NAD(P)H-hydrate dehydratase to allow the repair of both epimers of NAD(P)HX.</text>
</comment>
<dbReference type="RefSeq" id="WP_045985092.1">
    <property type="nucleotide sequence ID" value="NZ_CP063052.1"/>
</dbReference>
<evidence type="ECO:0000256" key="2">
    <source>
        <dbReference type="ARBA" id="ARBA00000909"/>
    </source>
</evidence>
<dbReference type="Gene3D" id="3.40.1190.20">
    <property type="match status" value="1"/>
</dbReference>
<name>A0A837GAY0_9VIBR</name>
<keyword evidence="13" id="KW-0511">Multifunctional enzyme</keyword>
<dbReference type="InterPro" id="IPR036652">
    <property type="entry name" value="YjeF_N_dom_sf"/>
</dbReference>
<comment type="cofactor">
    <cofactor evidence="17">
        <name>Mg(2+)</name>
        <dbReference type="ChEBI" id="CHEBI:18420"/>
    </cofactor>
</comment>
<dbReference type="AlphaFoldDB" id="A0A837GAY0"/>
<evidence type="ECO:0000256" key="1">
    <source>
        <dbReference type="ARBA" id="ARBA00000013"/>
    </source>
</evidence>
<gene>
    <name evidence="18" type="primary">nnrE</name>
    <name evidence="17" type="synonym">nnrD</name>
    <name evidence="20" type="ORF">TW71_04520</name>
</gene>